<feature type="region of interest" description="Disordered" evidence="1">
    <location>
        <begin position="463"/>
        <end position="488"/>
    </location>
</feature>
<reference evidence="2 3" key="1">
    <citation type="submission" date="2024-03" db="EMBL/GenBank/DDBJ databases">
        <title>Human intestinal bacterial collection.</title>
        <authorList>
            <person name="Pauvert C."/>
            <person name="Hitch T.C.A."/>
            <person name="Clavel T."/>
        </authorList>
    </citation>
    <scope>NUCLEOTIDE SEQUENCE [LARGE SCALE GENOMIC DNA]</scope>
    <source>
        <strain evidence="2 3">CLA-AP-H29</strain>
    </source>
</reference>
<comment type="caution">
    <text evidence="2">The sequence shown here is derived from an EMBL/GenBank/DDBJ whole genome shotgun (WGS) entry which is preliminary data.</text>
</comment>
<protein>
    <recommendedName>
        <fullName evidence="4">DUF4316 domain-containing protein</fullName>
    </recommendedName>
</protein>
<sequence length="652" mass="74490">MTKKIRFPLELADGTQARTLEDLQEHFDLESVLGYYKNGKLLTWLKDRYLESEAEAVEALDETAVDFQKQFCEVFGVEYRDHSVDLAEIERRQARMAKLRTYTDEKEFIDHIDLVAFDREELADLLDEGQKKIYLCGDKFSVPVSQCGVHYIGVNLPVVHLSGKLPENLEEIEIVICGCEVENMPKTTPATAGKGCQEGIPIEEETELYTADGGSGIQDEETASLENTMAVIRDLEDELNQLAHIQVRVSTWISVDRSACDACAALDSESFPTKDRCRRAAEQRLEKAINDTQKKIDEKLRYSSDKSIYAAFKRNVECHVEDIKKLIKPLYNGGLSKTADSMMQYLKVSKFYEKAKQINNTLASQVSLYGISHYKSEIEYDSYDPSEFETGLSKLLAKSQIRYGFNCHEAVSKIERDAQQFLDELQSEFNSQMQEFVSSTVVEPMREFLLKLRSELKENQASSSMLALSEEESAKSDEDITPDSHGYLPITSKEELRKAAEEEPLSIFLRPIKCDSYAVIDIMLYGYHGYLTAAVDKDREIIKAYDIRFPKKPEIRLDDLTEEELDAVMTPWVTPGVFKDSKFSMNRLATLGEAREWMIESFKSTRNLIIHSSEFCGSTELDPPAKSKWRKVNPYPRCSDKYKEWEEEHGGK</sequence>
<proteinExistence type="predicted"/>
<dbReference type="EMBL" id="JBBMFK010000012">
    <property type="protein sequence ID" value="MEQ2443485.1"/>
    <property type="molecule type" value="Genomic_DNA"/>
</dbReference>
<name>A0ABV1E837_9FIRM</name>
<gene>
    <name evidence="2" type="ORF">WMO64_08370</name>
</gene>
<dbReference type="RefSeq" id="WP_349231683.1">
    <property type="nucleotide sequence ID" value="NZ_JBBMFK010000012.1"/>
</dbReference>
<evidence type="ECO:0000313" key="2">
    <source>
        <dbReference type="EMBL" id="MEQ2443485.1"/>
    </source>
</evidence>
<evidence type="ECO:0000313" key="3">
    <source>
        <dbReference type="Proteomes" id="UP001464378"/>
    </source>
</evidence>
<evidence type="ECO:0008006" key="4">
    <source>
        <dbReference type="Google" id="ProtNLM"/>
    </source>
</evidence>
<dbReference type="Proteomes" id="UP001464378">
    <property type="component" value="Unassembled WGS sequence"/>
</dbReference>
<accession>A0ABV1E837</accession>
<organism evidence="2 3">
    <name type="scientific">Pseudoflavonifractor intestinihominis</name>
    <dbReference type="NCBI Taxonomy" id="3133171"/>
    <lineage>
        <taxon>Bacteria</taxon>
        <taxon>Bacillati</taxon>
        <taxon>Bacillota</taxon>
        <taxon>Clostridia</taxon>
        <taxon>Eubacteriales</taxon>
        <taxon>Oscillospiraceae</taxon>
        <taxon>Pseudoflavonifractor</taxon>
    </lineage>
</organism>
<keyword evidence="3" id="KW-1185">Reference proteome</keyword>
<evidence type="ECO:0000256" key="1">
    <source>
        <dbReference type="SAM" id="MobiDB-lite"/>
    </source>
</evidence>